<dbReference type="Proteomes" id="UP001150062">
    <property type="component" value="Unassembled WGS sequence"/>
</dbReference>
<name>A0ABQ8XQY1_9EUKA</name>
<proteinExistence type="predicted"/>
<evidence type="ECO:0000256" key="1">
    <source>
        <dbReference type="SAM" id="Phobius"/>
    </source>
</evidence>
<protein>
    <submittedName>
        <fullName evidence="2">Protein s-acyltransferase 3-related</fullName>
    </submittedName>
</protein>
<accession>A0ABQ8XQY1</accession>
<dbReference type="EMBL" id="JAOAOG010000266">
    <property type="protein sequence ID" value="KAJ6235015.1"/>
    <property type="molecule type" value="Genomic_DNA"/>
</dbReference>
<gene>
    <name evidence="2" type="ORF">M0813_28995</name>
</gene>
<keyword evidence="3" id="KW-1185">Reference proteome</keyword>
<organism evidence="2 3">
    <name type="scientific">Anaeramoeba flamelloides</name>
    <dbReference type="NCBI Taxonomy" id="1746091"/>
    <lineage>
        <taxon>Eukaryota</taxon>
        <taxon>Metamonada</taxon>
        <taxon>Anaeramoebidae</taxon>
        <taxon>Anaeramoeba</taxon>
    </lineage>
</organism>
<feature type="transmembrane region" description="Helical" evidence="1">
    <location>
        <begin position="94"/>
        <end position="118"/>
    </location>
</feature>
<keyword evidence="1" id="KW-0472">Membrane</keyword>
<keyword evidence="1" id="KW-1133">Transmembrane helix</keyword>
<evidence type="ECO:0000313" key="2">
    <source>
        <dbReference type="EMBL" id="KAJ6235015.1"/>
    </source>
</evidence>
<evidence type="ECO:0000313" key="3">
    <source>
        <dbReference type="Proteomes" id="UP001150062"/>
    </source>
</evidence>
<keyword evidence="1" id="KW-0812">Transmembrane</keyword>
<comment type="caution">
    <text evidence="2">The sequence shown here is derived from an EMBL/GenBank/DDBJ whole genome shotgun (WGS) entry which is preliminary data.</text>
</comment>
<reference evidence="2" key="1">
    <citation type="submission" date="2022-08" db="EMBL/GenBank/DDBJ databases">
        <title>Novel sulfate-reducing endosymbionts in the free-living metamonad Anaeramoeba.</title>
        <authorList>
            <person name="Jerlstrom-Hultqvist J."/>
            <person name="Cepicka I."/>
            <person name="Gallot-Lavallee L."/>
            <person name="Salas-Leiva D."/>
            <person name="Curtis B.A."/>
            <person name="Zahonova K."/>
            <person name="Pipaliya S."/>
            <person name="Dacks J."/>
            <person name="Roger A.J."/>
        </authorList>
    </citation>
    <scope>NUCLEOTIDE SEQUENCE</scope>
    <source>
        <strain evidence="2">Schooner1</strain>
    </source>
</reference>
<sequence length="233" mass="26832">MLNENFKVESTILYPDLTDKSQITKEKYYEHNPGNNHVFCSGKSQIGSDPSKLILTTLLINVPCTLIVTIFDKIGNNPENTSYDNFKDGLSQTWYLFLILVYAFVNGVSILDLFIFHFKLISKNLTTREKVKNIYKNGNPFDLGFKKNWAQFFKKIPPTPFKYNQLLTENELQNLENPSIIDLNNDETATAENSLNSEIEQKHGFYNSEDNDSTLKMLDNYDSLSELTIEDEI</sequence>